<evidence type="ECO:0000256" key="1">
    <source>
        <dbReference type="ARBA" id="ARBA00004141"/>
    </source>
</evidence>
<dbReference type="Gene3D" id="1.10.287.70">
    <property type="match status" value="2"/>
</dbReference>
<dbReference type="Pfam" id="PF07885">
    <property type="entry name" value="Ion_trans_2"/>
    <property type="match status" value="2"/>
</dbReference>
<feature type="transmembrane region" description="Helical" evidence="9">
    <location>
        <begin position="65"/>
        <end position="85"/>
    </location>
</feature>
<evidence type="ECO:0000313" key="12">
    <source>
        <dbReference type="Proteomes" id="UP001220324"/>
    </source>
</evidence>
<gene>
    <name evidence="11" type="ORF">N7494_001362</name>
</gene>
<evidence type="ECO:0000256" key="9">
    <source>
        <dbReference type="SAM" id="Phobius"/>
    </source>
</evidence>
<keyword evidence="2 8" id="KW-0813">Transport</keyword>
<feature type="transmembrane region" description="Helical" evidence="9">
    <location>
        <begin position="325"/>
        <end position="343"/>
    </location>
</feature>
<dbReference type="EMBL" id="JAQIZZ010000001">
    <property type="protein sequence ID" value="KAJ5557447.1"/>
    <property type="molecule type" value="Genomic_DNA"/>
</dbReference>
<evidence type="ECO:0000313" key="11">
    <source>
        <dbReference type="EMBL" id="KAJ5557447.1"/>
    </source>
</evidence>
<dbReference type="GO" id="GO:0005886">
    <property type="term" value="C:plasma membrane"/>
    <property type="evidence" value="ECO:0007669"/>
    <property type="project" value="TreeGrafter"/>
</dbReference>
<evidence type="ECO:0000256" key="7">
    <source>
        <dbReference type="ARBA" id="ARBA00023303"/>
    </source>
</evidence>
<comment type="similarity">
    <text evidence="8">Belongs to the two pore domain potassium channel (TC 1.A.1.8) family.</text>
</comment>
<feature type="domain" description="Potassium channel" evidence="10">
    <location>
        <begin position="155"/>
        <end position="224"/>
    </location>
</feature>
<evidence type="ECO:0000256" key="3">
    <source>
        <dbReference type="ARBA" id="ARBA00022692"/>
    </source>
</evidence>
<comment type="subcellular location">
    <subcellularLocation>
        <location evidence="1">Membrane</location>
        <topology evidence="1">Multi-pass membrane protein</topology>
    </subcellularLocation>
</comment>
<dbReference type="InterPro" id="IPR013099">
    <property type="entry name" value="K_chnl_dom"/>
</dbReference>
<feature type="transmembrane region" description="Helical" evidence="9">
    <location>
        <begin position="298"/>
        <end position="319"/>
    </location>
</feature>
<dbReference type="SUPFAM" id="SSF81324">
    <property type="entry name" value="Voltage-gated potassium channels"/>
    <property type="match status" value="2"/>
</dbReference>
<feature type="transmembrane region" description="Helical" evidence="9">
    <location>
        <begin position="202"/>
        <end position="225"/>
    </location>
</feature>
<dbReference type="InterPro" id="IPR003280">
    <property type="entry name" value="2pore_dom_K_chnl"/>
</dbReference>
<dbReference type="PRINTS" id="PR01333">
    <property type="entry name" value="2POREKCHANEL"/>
</dbReference>
<accession>A0AAD6GMF2</accession>
<sequence length="578" mass="65740">MALMFNICALVKGWLQSDSANGSILELPTPSWTTGLKAASLALSTVAYIAYLLTMITHIDPIKGFMVTVTGWLASAIILFSLIGIEARQHQKAQAQQALIYTQNFFAGVISAGLYVLTAFLLSIYVVSLKIFPFSSTDRRKIECTSIVLRVTSFAILLLGGAAVYSDIEGWSLMDSLYFTDYTFLTIGIGNFAPKTHLGRSLLFPFATMGITSLGLVITSVASFSDKMREIKLKRNIGETRREFRNTDSKETTDGLSTVEGDQSRVPSVKAHIPKCEEIIKIRNARFEFYRRTRWAELGLFLAAWFVLWLASAGVFYHSEKEANWTYFVALYFTYTSLTTIGYGDLFPTSNFGKVFFIFWSLLAIPVLTNLVTVIGNIFHIWLASCSGWIRRHVFRRDGTSGHNHEHMRHSGFEAKKEPLNLAPRDSGISMERRDQPYLQTRQGLPTTHVSFETNESLKNEQYQTTPRRAVTHYRLLLLEEIEDLISVTRDDSLDHQEELCCRWARIIPMLESKDDGGSFYNLLLPLFMPPKSERMTEGMFKGRQKKITERNVEILYMVTLLVEKLSLDLRQELLERF</sequence>
<organism evidence="11 12">
    <name type="scientific">Penicillium frequentans</name>
    <dbReference type="NCBI Taxonomy" id="3151616"/>
    <lineage>
        <taxon>Eukaryota</taxon>
        <taxon>Fungi</taxon>
        <taxon>Dikarya</taxon>
        <taxon>Ascomycota</taxon>
        <taxon>Pezizomycotina</taxon>
        <taxon>Eurotiomycetes</taxon>
        <taxon>Eurotiomycetidae</taxon>
        <taxon>Eurotiales</taxon>
        <taxon>Aspergillaceae</taxon>
        <taxon>Penicillium</taxon>
    </lineage>
</organism>
<name>A0AAD6GMF2_9EURO</name>
<feature type="domain" description="Potassium channel" evidence="10">
    <location>
        <begin position="305"/>
        <end position="379"/>
    </location>
</feature>
<keyword evidence="12" id="KW-1185">Reference proteome</keyword>
<dbReference type="PANTHER" id="PTHR11003:SF291">
    <property type="entry name" value="IP11374P"/>
    <property type="match status" value="1"/>
</dbReference>
<feature type="transmembrane region" description="Helical" evidence="9">
    <location>
        <begin position="32"/>
        <end position="53"/>
    </location>
</feature>
<dbReference type="PANTHER" id="PTHR11003">
    <property type="entry name" value="POTASSIUM CHANNEL, SUBFAMILY K"/>
    <property type="match status" value="1"/>
</dbReference>
<feature type="transmembrane region" description="Helical" evidence="9">
    <location>
        <begin position="105"/>
        <end position="127"/>
    </location>
</feature>
<evidence type="ECO:0000256" key="5">
    <source>
        <dbReference type="ARBA" id="ARBA00023065"/>
    </source>
</evidence>
<feature type="transmembrane region" description="Helical" evidence="9">
    <location>
        <begin position="147"/>
        <end position="165"/>
    </location>
</feature>
<evidence type="ECO:0000256" key="4">
    <source>
        <dbReference type="ARBA" id="ARBA00022989"/>
    </source>
</evidence>
<dbReference type="GO" id="GO:0022841">
    <property type="term" value="F:potassium ion leak channel activity"/>
    <property type="evidence" value="ECO:0007669"/>
    <property type="project" value="TreeGrafter"/>
</dbReference>
<keyword evidence="3 8" id="KW-0812">Transmembrane</keyword>
<evidence type="ECO:0000256" key="2">
    <source>
        <dbReference type="ARBA" id="ARBA00022448"/>
    </source>
</evidence>
<evidence type="ECO:0000256" key="6">
    <source>
        <dbReference type="ARBA" id="ARBA00023136"/>
    </source>
</evidence>
<dbReference type="GO" id="GO:0030322">
    <property type="term" value="P:stabilization of membrane potential"/>
    <property type="evidence" value="ECO:0007669"/>
    <property type="project" value="TreeGrafter"/>
</dbReference>
<keyword evidence="5 8" id="KW-0406">Ion transport</keyword>
<keyword evidence="4 9" id="KW-1133">Transmembrane helix</keyword>
<reference evidence="11 12" key="1">
    <citation type="journal article" date="2023" name="IMA Fungus">
        <title>Comparative genomic study of the Penicillium genus elucidates a diverse pangenome and 15 lateral gene transfer events.</title>
        <authorList>
            <person name="Petersen C."/>
            <person name="Sorensen T."/>
            <person name="Nielsen M.R."/>
            <person name="Sondergaard T.E."/>
            <person name="Sorensen J.L."/>
            <person name="Fitzpatrick D.A."/>
            <person name="Frisvad J.C."/>
            <person name="Nielsen K.L."/>
        </authorList>
    </citation>
    <scope>NUCLEOTIDE SEQUENCE [LARGE SCALE GENOMIC DNA]</scope>
    <source>
        <strain evidence="11 12">IBT 35679</strain>
    </source>
</reference>
<evidence type="ECO:0000259" key="10">
    <source>
        <dbReference type="Pfam" id="PF07885"/>
    </source>
</evidence>
<dbReference type="Proteomes" id="UP001220324">
    <property type="component" value="Unassembled WGS sequence"/>
</dbReference>
<proteinExistence type="inferred from homology"/>
<evidence type="ECO:0000256" key="8">
    <source>
        <dbReference type="RuleBase" id="RU003857"/>
    </source>
</evidence>
<dbReference type="AlphaFoldDB" id="A0AAD6GMF2"/>
<comment type="caution">
    <text evidence="11">The sequence shown here is derived from an EMBL/GenBank/DDBJ whole genome shotgun (WGS) entry which is preliminary data.</text>
</comment>
<keyword evidence="7 8" id="KW-0407">Ion channel</keyword>
<dbReference type="GO" id="GO:0015271">
    <property type="term" value="F:outward rectifier potassium channel activity"/>
    <property type="evidence" value="ECO:0007669"/>
    <property type="project" value="TreeGrafter"/>
</dbReference>
<protein>
    <recommendedName>
        <fullName evidence="10">Potassium channel domain-containing protein</fullName>
    </recommendedName>
</protein>
<keyword evidence="6 9" id="KW-0472">Membrane</keyword>
<feature type="transmembrane region" description="Helical" evidence="9">
    <location>
        <begin position="355"/>
        <end position="383"/>
    </location>
</feature>